<keyword evidence="14" id="KW-1185">Reference proteome</keyword>
<dbReference type="AlphaFoldDB" id="B7KCV2"/>
<dbReference type="KEGG" id="cyc:PCC7424_3253"/>
<dbReference type="Gene3D" id="1.10.10.2200">
    <property type="match status" value="1"/>
</dbReference>
<dbReference type="PROSITE" id="PS51424">
    <property type="entry name" value="ROC"/>
    <property type="match status" value="1"/>
</dbReference>
<evidence type="ECO:0000256" key="2">
    <source>
        <dbReference type="ARBA" id="ARBA00022527"/>
    </source>
</evidence>
<proteinExistence type="predicted"/>
<dbReference type="HOGENOM" id="CLU_006878_0_0_3"/>
<feature type="domain" description="Roc" evidence="12">
    <location>
        <begin position="357"/>
        <end position="524"/>
    </location>
</feature>
<keyword evidence="7" id="KW-0418">Kinase</keyword>
<dbReference type="eggNOG" id="COG1100">
    <property type="taxonomic scope" value="Bacteria"/>
</dbReference>
<evidence type="ECO:0000256" key="11">
    <source>
        <dbReference type="ARBA" id="ARBA00048679"/>
    </source>
</evidence>
<evidence type="ECO:0000256" key="9">
    <source>
        <dbReference type="ARBA" id="ARBA00023134"/>
    </source>
</evidence>
<dbReference type="PRINTS" id="PR00449">
    <property type="entry name" value="RASTRNSFRMNG"/>
</dbReference>
<evidence type="ECO:0000256" key="1">
    <source>
        <dbReference type="ARBA" id="ARBA00012513"/>
    </source>
</evidence>
<dbReference type="Pfam" id="PF13855">
    <property type="entry name" value="LRR_8"/>
    <property type="match status" value="2"/>
</dbReference>
<dbReference type="PROSITE" id="PS51450">
    <property type="entry name" value="LRR"/>
    <property type="match status" value="8"/>
</dbReference>
<dbReference type="GO" id="GO:0005737">
    <property type="term" value="C:cytoplasm"/>
    <property type="evidence" value="ECO:0007669"/>
    <property type="project" value="TreeGrafter"/>
</dbReference>
<dbReference type="SUPFAM" id="SSF52058">
    <property type="entry name" value="L domain-like"/>
    <property type="match status" value="1"/>
</dbReference>
<dbReference type="Gene3D" id="3.30.310.200">
    <property type="match status" value="1"/>
</dbReference>
<dbReference type="Gene3D" id="3.40.50.300">
    <property type="entry name" value="P-loop containing nucleotide triphosphate hydrolases"/>
    <property type="match status" value="1"/>
</dbReference>
<evidence type="ECO:0000256" key="5">
    <source>
        <dbReference type="ARBA" id="ARBA00022737"/>
    </source>
</evidence>
<dbReference type="Pfam" id="PF08477">
    <property type="entry name" value="Roc"/>
    <property type="match status" value="1"/>
</dbReference>
<dbReference type="InterPro" id="IPR003591">
    <property type="entry name" value="Leu-rich_rpt_typical-subtyp"/>
</dbReference>
<dbReference type="OrthoDB" id="459949at2"/>
<protein>
    <recommendedName>
        <fullName evidence="1">non-specific serine/threonine protein kinase</fullName>
        <ecNumber evidence="1">2.7.11.1</ecNumber>
    </recommendedName>
</protein>
<dbReference type="SUPFAM" id="SSF52540">
    <property type="entry name" value="P-loop containing nucleoside triphosphate hydrolases"/>
    <property type="match status" value="1"/>
</dbReference>
<evidence type="ECO:0000256" key="8">
    <source>
        <dbReference type="ARBA" id="ARBA00022840"/>
    </source>
</evidence>
<gene>
    <name evidence="13" type="ordered locus">PCC7424_3253</name>
</gene>
<keyword evidence="4" id="KW-0808">Transferase</keyword>
<dbReference type="EMBL" id="CP001291">
    <property type="protein sequence ID" value="ACK71653.1"/>
    <property type="molecule type" value="Genomic_DNA"/>
</dbReference>
<evidence type="ECO:0000313" key="13">
    <source>
        <dbReference type="EMBL" id="ACK71653.1"/>
    </source>
</evidence>
<dbReference type="STRING" id="65393.PCC7424_3253"/>
<dbReference type="Gene3D" id="1.10.10.10">
    <property type="entry name" value="Winged helix-like DNA-binding domain superfamily/Winged helix DNA-binding domain"/>
    <property type="match status" value="1"/>
</dbReference>
<dbReference type="eggNOG" id="COG4886">
    <property type="taxonomic scope" value="Bacteria"/>
</dbReference>
<dbReference type="SMART" id="SM00364">
    <property type="entry name" value="LRR_BAC"/>
    <property type="match status" value="9"/>
</dbReference>
<dbReference type="InterPro" id="IPR032675">
    <property type="entry name" value="LRR_dom_sf"/>
</dbReference>
<keyword evidence="5" id="KW-0677">Repeat</keyword>
<comment type="catalytic activity">
    <reaction evidence="10">
        <text>L-threonyl-[protein] + ATP = O-phospho-L-threonyl-[protein] + ADP + H(+)</text>
        <dbReference type="Rhea" id="RHEA:46608"/>
        <dbReference type="Rhea" id="RHEA-COMP:11060"/>
        <dbReference type="Rhea" id="RHEA-COMP:11605"/>
        <dbReference type="ChEBI" id="CHEBI:15378"/>
        <dbReference type="ChEBI" id="CHEBI:30013"/>
        <dbReference type="ChEBI" id="CHEBI:30616"/>
        <dbReference type="ChEBI" id="CHEBI:61977"/>
        <dbReference type="ChEBI" id="CHEBI:456216"/>
        <dbReference type="EC" id="2.7.11.1"/>
    </reaction>
</comment>
<sequence>MTDDELLQIIQQAIEEKAETLDLSFKKLETLPPQIEQLTHLRYLDLRNNKLTTLPPQIGKLKKLTSLNLTDNQLSALPPEIGQLNNLSRLHLSYNKLTNLPEEIGQLTHLSELYLSHNFLETLPTTLNHLVNINRLSLSYNQFTSLPPQIKGLISLSWWDLNNNQLTTLPPEIGQLKSLNQLDLGYNQLTTLPPEIGELYRLTSLDVSYNQLISLPPEIQFLINLDSLTLSNNQLATLPPEIGFLSNLISLNLSYNQLTSIPPEIGQLTKLIQFRLSHNKIETLPPEIRCLTQLTSLMLKNNQLLALPLELIQLVQFFKLTQLDVQENLLTIPPEIIWRKDEPDLIVNFYLHQLVEKKHPLNEAKVLLVGEGSVGKTSLMRRLLYDTFTANQPKTDGINIVPWNIDIGGNNVKLNIWDFGGQEIYHATHQFFLTKRSLYILVLNNRQNEEQNRVEYWLKLIQTFGGDSPIIIVGNRRDEHLLDLNQPCLRDKYKNITAFIQTSCKTGDGFPELKEKIIQEISQLKEVFEEVRVEWVSVKKQLENLKGRNWDYIPYSHYQKMCEAQKIIDDQSQRILIRFLHDLGVVLNFQEDTRLEDTTILNPTWVTKGVYKILNDNTLMTHYKGILLTGMLERILDNPLRYPKEKHQFIIDMMCKFELCFKLEGSGEDEYLIPDLLPKAEQYTGEWENALVFQYHYQILPSNIISRFMVKLNHLIYQQTYWRSGVVLAYHQNKALIKADREDKKILIAIQGLEETRPEFRQIIRSIFELIHQSISGIQVSEYLVLPHSNPAILIDYQYLLNLKKLGEESFIPHGSNERVRVNELLTQFDQYPRIHQSPSSPTLKKEKNLIAKTVKLLFSHNSSDEK</sequence>
<dbReference type="RefSeq" id="WP_015955249.1">
    <property type="nucleotide sequence ID" value="NC_011729.1"/>
</dbReference>
<dbReference type="PROSITE" id="PS51419">
    <property type="entry name" value="RAB"/>
    <property type="match status" value="1"/>
</dbReference>
<dbReference type="InterPro" id="IPR020859">
    <property type="entry name" value="ROC"/>
</dbReference>
<evidence type="ECO:0000256" key="4">
    <source>
        <dbReference type="ARBA" id="ARBA00022679"/>
    </source>
</evidence>
<evidence type="ECO:0000256" key="3">
    <source>
        <dbReference type="ARBA" id="ARBA00022614"/>
    </source>
</evidence>
<dbReference type="InterPro" id="IPR036388">
    <property type="entry name" value="WH-like_DNA-bd_sf"/>
</dbReference>
<organism evidence="13 14">
    <name type="scientific">Gloeothece citriformis (strain PCC 7424)</name>
    <name type="common">Cyanothece sp. (strain PCC 7424)</name>
    <dbReference type="NCBI Taxonomy" id="65393"/>
    <lineage>
        <taxon>Bacteria</taxon>
        <taxon>Bacillati</taxon>
        <taxon>Cyanobacteriota</taxon>
        <taxon>Cyanophyceae</taxon>
        <taxon>Oscillatoriophycideae</taxon>
        <taxon>Chroococcales</taxon>
        <taxon>Aphanothecaceae</taxon>
        <taxon>Gloeothece</taxon>
        <taxon>Gloeothece citriformis</taxon>
    </lineage>
</organism>
<dbReference type="PANTHER" id="PTHR48051">
    <property type="match status" value="1"/>
</dbReference>
<dbReference type="InterPro" id="IPR005225">
    <property type="entry name" value="Small_GTP-bd"/>
</dbReference>
<dbReference type="InterPro" id="IPR050216">
    <property type="entry name" value="LRR_domain-containing"/>
</dbReference>
<dbReference type="SMART" id="SM00369">
    <property type="entry name" value="LRR_TYP"/>
    <property type="match status" value="13"/>
</dbReference>
<name>B7KCV2_GLOC7</name>
<accession>B7KCV2</accession>
<dbReference type="InterPro" id="IPR027417">
    <property type="entry name" value="P-loop_NTPase"/>
</dbReference>
<dbReference type="EC" id="2.7.11.1" evidence="1"/>
<dbReference type="GO" id="GO:0004674">
    <property type="term" value="F:protein serine/threonine kinase activity"/>
    <property type="evidence" value="ECO:0007669"/>
    <property type="project" value="UniProtKB-KW"/>
</dbReference>
<comment type="catalytic activity">
    <reaction evidence="11">
        <text>L-seryl-[protein] + ATP = O-phospho-L-seryl-[protein] + ADP + H(+)</text>
        <dbReference type="Rhea" id="RHEA:17989"/>
        <dbReference type="Rhea" id="RHEA-COMP:9863"/>
        <dbReference type="Rhea" id="RHEA-COMP:11604"/>
        <dbReference type="ChEBI" id="CHEBI:15378"/>
        <dbReference type="ChEBI" id="CHEBI:29999"/>
        <dbReference type="ChEBI" id="CHEBI:30616"/>
        <dbReference type="ChEBI" id="CHEBI:83421"/>
        <dbReference type="ChEBI" id="CHEBI:456216"/>
        <dbReference type="EC" id="2.7.11.1"/>
    </reaction>
</comment>
<evidence type="ECO:0000259" key="12">
    <source>
        <dbReference type="PROSITE" id="PS51424"/>
    </source>
</evidence>
<dbReference type="SMART" id="SM00175">
    <property type="entry name" value="RAB"/>
    <property type="match status" value="1"/>
</dbReference>
<keyword evidence="6" id="KW-0547">Nucleotide-binding</keyword>
<dbReference type="GO" id="GO:0009274">
    <property type="term" value="C:peptidoglycan-based cell wall"/>
    <property type="evidence" value="ECO:0007669"/>
    <property type="project" value="UniProtKB-ARBA"/>
</dbReference>
<dbReference type="InterPro" id="IPR057263">
    <property type="entry name" value="COR-B"/>
</dbReference>
<dbReference type="PANTHER" id="PTHR48051:SF54">
    <property type="entry name" value="LEUCINE-RICH REPEAT-CONTAINING PROTEIN"/>
    <property type="match status" value="1"/>
</dbReference>
<dbReference type="Pfam" id="PF23598">
    <property type="entry name" value="LRR_14"/>
    <property type="match status" value="1"/>
</dbReference>
<dbReference type="Pfam" id="PF25497">
    <property type="entry name" value="COR-B"/>
    <property type="match status" value="1"/>
</dbReference>
<dbReference type="InterPro" id="IPR055414">
    <property type="entry name" value="LRR_R13L4/SHOC2-like"/>
</dbReference>
<keyword evidence="8" id="KW-0067">ATP-binding</keyword>
<keyword evidence="9" id="KW-0342">GTP-binding</keyword>
<dbReference type="GO" id="GO:0005525">
    <property type="term" value="F:GTP binding"/>
    <property type="evidence" value="ECO:0007669"/>
    <property type="project" value="UniProtKB-KW"/>
</dbReference>
<dbReference type="Proteomes" id="UP000002384">
    <property type="component" value="Chromosome"/>
</dbReference>
<dbReference type="InterPro" id="IPR001611">
    <property type="entry name" value="Leu-rich_rpt"/>
</dbReference>
<keyword evidence="2" id="KW-0723">Serine/threonine-protein kinase</keyword>
<dbReference type="GO" id="GO:0005524">
    <property type="term" value="F:ATP binding"/>
    <property type="evidence" value="ECO:0007669"/>
    <property type="project" value="UniProtKB-KW"/>
</dbReference>
<dbReference type="Pfam" id="PF16095">
    <property type="entry name" value="COR-A"/>
    <property type="match status" value="1"/>
</dbReference>
<keyword evidence="3" id="KW-0433">Leucine-rich repeat</keyword>
<dbReference type="FunFam" id="3.80.10.10:FF:001164">
    <property type="entry name" value="GH01279p"/>
    <property type="match status" value="2"/>
</dbReference>
<evidence type="ECO:0000256" key="10">
    <source>
        <dbReference type="ARBA" id="ARBA00047899"/>
    </source>
</evidence>
<evidence type="ECO:0000256" key="6">
    <source>
        <dbReference type="ARBA" id="ARBA00022741"/>
    </source>
</evidence>
<reference evidence="14" key="1">
    <citation type="journal article" date="2011" name="MBio">
        <title>Novel metabolic attributes of the genus Cyanothece, comprising a group of unicellular nitrogen-fixing Cyanobacteria.</title>
        <authorList>
            <person name="Bandyopadhyay A."/>
            <person name="Elvitigala T."/>
            <person name="Welsh E."/>
            <person name="Stockel J."/>
            <person name="Liberton M."/>
            <person name="Min H."/>
            <person name="Sherman L.A."/>
            <person name="Pakrasi H.B."/>
        </authorList>
    </citation>
    <scope>NUCLEOTIDE SEQUENCE [LARGE SCALE GENOMIC DNA]</scope>
    <source>
        <strain evidence="14">PCC 7424</strain>
    </source>
</reference>
<dbReference type="InterPro" id="IPR032171">
    <property type="entry name" value="COR-A"/>
</dbReference>
<dbReference type="NCBIfam" id="TIGR00231">
    <property type="entry name" value="small_GTP"/>
    <property type="match status" value="1"/>
</dbReference>
<evidence type="ECO:0000256" key="7">
    <source>
        <dbReference type="ARBA" id="ARBA00022777"/>
    </source>
</evidence>
<dbReference type="Gene3D" id="3.80.10.10">
    <property type="entry name" value="Ribonuclease Inhibitor"/>
    <property type="match status" value="3"/>
</dbReference>
<evidence type="ECO:0000313" key="14">
    <source>
        <dbReference type="Proteomes" id="UP000002384"/>
    </source>
</evidence>